<keyword evidence="6" id="KW-0046">Antibiotic resistance</keyword>
<sequence length="130" mass="14641">MGGNHTHRMDWFSLYPFMDNIEDAYVGKGDTHIHDGAWIGMRAMIMPGVTIGEGAIIATNSVVSKDVEPYSIVGGIPAKHLKYRFEPHVIEQLLSLKIYEWSAKKFETLRPLLCQSSISLLLKAESEYTE</sequence>
<dbReference type="InterPro" id="IPR018357">
    <property type="entry name" value="Hexapep_transf_CS"/>
</dbReference>
<evidence type="ECO:0000313" key="9">
    <source>
        <dbReference type="EMBL" id="OAT36235.1"/>
    </source>
</evidence>
<reference evidence="9 10" key="1">
    <citation type="submission" date="2016-04" db="EMBL/GenBank/DDBJ databases">
        <title>ATOL: Assembling a taxonomically balanced genome-scale reconstruction of the evolutionary history of the Enterobacteriaceae.</title>
        <authorList>
            <person name="Plunkett G.III."/>
            <person name="Neeno-Eckwall E.C."/>
            <person name="Glasner J.D."/>
            <person name="Perna N.T."/>
        </authorList>
    </citation>
    <scope>NUCLEOTIDE SEQUENCE [LARGE SCALE GENOMIC DNA]</scope>
    <source>
        <strain evidence="9 10">ATCC 19692</strain>
    </source>
</reference>
<protein>
    <recommendedName>
        <fullName evidence="3">Chloramphenicol acetyltransferase</fullName>
        <ecNumber evidence="2">2.3.1.28</ecNumber>
    </recommendedName>
</protein>
<evidence type="ECO:0000256" key="6">
    <source>
        <dbReference type="ARBA" id="ARBA00023251"/>
    </source>
</evidence>
<dbReference type="GO" id="GO:0046677">
    <property type="term" value="P:response to antibiotic"/>
    <property type="evidence" value="ECO:0007669"/>
    <property type="project" value="UniProtKB-KW"/>
</dbReference>
<name>A0A198GH62_9GAMM</name>
<dbReference type="InterPro" id="IPR050179">
    <property type="entry name" value="Trans_hexapeptide_repeat"/>
</dbReference>
<evidence type="ECO:0000256" key="8">
    <source>
        <dbReference type="ARBA" id="ARBA00047633"/>
    </source>
</evidence>
<dbReference type="CDD" id="cd03349">
    <property type="entry name" value="LbH_XAT"/>
    <property type="match status" value="1"/>
</dbReference>
<comment type="caution">
    <text evidence="9">The sequence shown here is derived from an EMBL/GenBank/DDBJ whole genome shotgun (WGS) entry which is preliminary data.</text>
</comment>
<keyword evidence="4 9" id="KW-0808">Transferase</keyword>
<dbReference type="EC" id="2.3.1.28" evidence="2"/>
<dbReference type="Pfam" id="PF00132">
    <property type="entry name" value="Hexapep"/>
    <property type="match status" value="1"/>
</dbReference>
<comment type="catalytic activity">
    <reaction evidence="8">
        <text>chloramphenicol + acetyl-CoA = chloramphenicol 3-acetate + CoA</text>
        <dbReference type="Rhea" id="RHEA:18421"/>
        <dbReference type="ChEBI" id="CHEBI:16730"/>
        <dbReference type="ChEBI" id="CHEBI:17698"/>
        <dbReference type="ChEBI" id="CHEBI:57287"/>
        <dbReference type="ChEBI" id="CHEBI:57288"/>
        <dbReference type="EC" id="2.3.1.28"/>
    </reaction>
</comment>
<evidence type="ECO:0000256" key="5">
    <source>
        <dbReference type="ARBA" id="ARBA00022737"/>
    </source>
</evidence>
<gene>
    <name evidence="9" type="ORF">M983_0532</name>
</gene>
<dbReference type="InterPro" id="IPR011004">
    <property type="entry name" value="Trimer_LpxA-like_sf"/>
</dbReference>
<evidence type="ECO:0000256" key="4">
    <source>
        <dbReference type="ARBA" id="ARBA00022679"/>
    </source>
</evidence>
<accession>A0A198GH62</accession>
<proteinExistence type="inferred from homology"/>
<keyword evidence="5" id="KW-0677">Repeat</keyword>
<dbReference type="GO" id="GO:0008811">
    <property type="term" value="F:chloramphenicol O-acetyltransferase activity"/>
    <property type="evidence" value="ECO:0007669"/>
    <property type="project" value="UniProtKB-EC"/>
</dbReference>
<dbReference type="Gene3D" id="2.160.10.10">
    <property type="entry name" value="Hexapeptide repeat proteins"/>
    <property type="match status" value="1"/>
</dbReference>
<organism evidence="9 10">
    <name type="scientific">Proteus myxofaciens ATCC 19692</name>
    <dbReference type="NCBI Taxonomy" id="1354337"/>
    <lineage>
        <taxon>Bacteria</taxon>
        <taxon>Pseudomonadati</taxon>
        <taxon>Pseudomonadota</taxon>
        <taxon>Gammaproteobacteria</taxon>
        <taxon>Enterobacterales</taxon>
        <taxon>Morganellaceae</taxon>
        <taxon>Proteus</taxon>
    </lineage>
</organism>
<dbReference type="Proteomes" id="UP000094023">
    <property type="component" value="Unassembled WGS sequence"/>
</dbReference>
<dbReference type="PATRIC" id="fig|1354337.4.peg.548"/>
<comment type="similarity">
    <text evidence="1">Belongs to the transferase hexapeptide repeat family.</text>
</comment>
<dbReference type="EMBL" id="LXEN01000022">
    <property type="protein sequence ID" value="OAT36235.1"/>
    <property type="molecule type" value="Genomic_DNA"/>
</dbReference>
<dbReference type="PANTHER" id="PTHR43300">
    <property type="entry name" value="ACETYLTRANSFERASE"/>
    <property type="match status" value="1"/>
</dbReference>
<dbReference type="SUPFAM" id="SSF51161">
    <property type="entry name" value="Trimeric LpxA-like enzymes"/>
    <property type="match status" value="1"/>
</dbReference>
<keyword evidence="10" id="KW-1185">Reference proteome</keyword>
<dbReference type="PANTHER" id="PTHR43300:SF12">
    <property type="entry name" value="CHLORAMPHENICOL ACETYLTRANSFERASE"/>
    <property type="match status" value="1"/>
</dbReference>
<evidence type="ECO:0000256" key="2">
    <source>
        <dbReference type="ARBA" id="ARBA00013235"/>
    </source>
</evidence>
<dbReference type="STRING" id="1354337.M983_0532"/>
<evidence type="ECO:0000313" key="10">
    <source>
        <dbReference type="Proteomes" id="UP000094023"/>
    </source>
</evidence>
<evidence type="ECO:0000256" key="3">
    <source>
        <dbReference type="ARBA" id="ARBA00020291"/>
    </source>
</evidence>
<evidence type="ECO:0000256" key="1">
    <source>
        <dbReference type="ARBA" id="ARBA00007274"/>
    </source>
</evidence>
<dbReference type="PROSITE" id="PS00101">
    <property type="entry name" value="HEXAPEP_TRANSFERASES"/>
    <property type="match status" value="1"/>
</dbReference>
<dbReference type="AlphaFoldDB" id="A0A198GH62"/>
<evidence type="ECO:0000256" key="7">
    <source>
        <dbReference type="ARBA" id="ARBA00023315"/>
    </source>
</evidence>
<keyword evidence="7 9" id="KW-0012">Acyltransferase</keyword>
<dbReference type="InterPro" id="IPR001451">
    <property type="entry name" value="Hexapep"/>
</dbReference>